<feature type="compositionally biased region" description="Polar residues" evidence="1">
    <location>
        <begin position="513"/>
        <end position="522"/>
    </location>
</feature>
<dbReference type="GO" id="GO:0003697">
    <property type="term" value="F:single-stranded DNA binding"/>
    <property type="evidence" value="ECO:0007669"/>
    <property type="project" value="InterPro"/>
</dbReference>
<feature type="region of interest" description="Disordered" evidence="1">
    <location>
        <begin position="507"/>
        <end position="541"/>
    </location>
</feature>
<evidence type="ECO:0000313" key="3">
    <source>
        <dbReference type="EMBL" id="PHG82433.1"/>
    </source>
</evidence>
<name>A0A9X7HN07_BACCE</name>
<evidence type="ECO:0000259" key="2">
    <source>
        <dbReference type="Pfam" id="PF08401"/>
    </source>
</evidence>
<gene>
    <name evidence="3" type="ORF">COI69_12000</name>
</gene>
<evidence type="ECO:0000256" key="1">
    <source>
        <dbReference type="SAM" id="MobiDB-lite"/>
    </source>
</evidence>
<protein>
    <recommendedName>
        <fullName evidence="2">N-terminal domain-containing protein</fullName>
    </recommendedName>
</protein>
<sequence length="556" mass="63948">MFYEDNINGFGAEEETKNFMARVLEDIKQYYSSEEGVLELAEFMARFSNYSARNMQVIKSQFPNAYVCANLKTFKKAGFSLKNGEKEMGIFHPRIKEYVRDPKTKQEVLVTDLTSEQKRQVKVGDLKVKKDITYYLKNTALDISQTTANMDDLKRIFPNRQLNFEVSEENKDMLIAGIKEAAKKEKIESGLLVENTNILQIDKIPKVIQDLVNEKLQSEKGKDNKGNLTVEFETKLTSHVICNHYGIDIGDSTAPYISKWIQGGQDFEKKDSSIKRVHETARTFINTIDQKNSELQNEVGKEINNKELEMNLPKESAKSLTNPEDMLDENPTVNTVEDRQKILGRIQEKAERSVSNNVGLNFADHWSDVSQLAAINTQKRWEGYKIHLSEDGKFIEDIQPNMILSLGELNTIVDKFGTEEEHGKLEVIKNEIKPHYEDDLEEKEFLKTLVAKVTVDQHENMKVECISDFVNEDQCNFDFNHSISEAIESINHSIIEAHKEVMNEEVENKASHQEINTGQQDEISSKETEQDEDTAATNKQEARRMARMVYMQQMER</sequence>
<dbReference type="RefSeq" id="WP_016083868.1">
    <property type="nucleotide sequence ID" value="NZ_NUQH01000089.1"/>
</dbReference>
<dbReference type="InterPro" id="IPR013610">
    <property type="entry name" value="ArdC_N"/>
</dbReference>
<accession>A0A9X7HN07</accession>
<dbReference type="Pfam" id="PF08401">
    <property type="entry name" value="ArdcN"/>
    <property type="match status" value="1"/>
</dbReference>
<dbReference type="AlphaFoldDB" id="A0A9X7HN07"/>
<proteinExistence type="predicted"/>
<dbReference type="Proteomes" id="UP000225135">
    <property type="component" value="Unassembled WGS sequence"/>
</dbReference>
<dbReference type="EMBL" id="NUUR01000031">
    <property type="protein sequence ID" value="PHG82433.1"/>
    <property type="molecule type" value="Genomic_DNA"/>
</dbReference>
<reference evidence="3 4" key="1">
    <citation type="submission" date="2017-09" db="EMBL/GenBank/DDBJ databases">
        <title>Large-scale bioinformatics analysis of Bacillus genomes uncovers conserved roles of natural products in bacterial physiology.</title>
        <authorList>
            <consortium name="Agbiome Team Llc"/>
            <person name="Bleich R.M."/>
            <person name="Grubbs K.J."/>
            <person name="Santa Maria K.C."/>
            <person name="Allen S.E."/>
            <person name="Farag S."/>
            <person name="Shank E.A."/>
            <person name="Bowers A."/>
        </authorList>
    </citation>
    <scope>NUCLEOTIDE SEQUENCE [LARGE SCALE GENOMIC DNA]</scope>
    <source>
        <strain evidence="3 4">AFS029792</strain>
    </source>
</reference>
<organism evidence="3 4">
    <name type="scientific">Bacillus cereus</name>
    <dbReference type="NCBI Taxonomy" id="1396"/>
    <lineage>
        <taxon>Bacteria</taxon>
        <taxon>Bacillati</taxon>
        <taxon>Bacillota</taxon>
        <taxon>Bacilli</taxon>
        <taxon>Bacillales</taxon>
        <taxon>Bacillaceae</taxon>
        <taxon>Bacillus</taxon>
        <taxon>Bacillus cereus group</taxon>
    </lineage>
</organism>
<evidence type="ECO:0000313" key="4">
    <source>
        <dbReference type="Proteomes" id="UP000225135"/>
    </source>
</evidence>
<comment type="caution">
    <text evidence="3">The sequence shown here is derived from an EMBL/GenBank/DDBJ whole genome shotgun (WGS) entry which is preliminary data.</text>
</comment>
<feature type="domain" description="N-terminal" evidence="2">
    <location>
        <begin position="16"/>
        <end position="114"/>
    </location>
</feature>